<gene>
    <name evidence="4" type="ORF">AWW66_00235</name>
</gene>
<keyword evidence="5" id="KW-1185">Reference proteome</keyword>
<evidence type="ECO:0000256" key="1">
    <source>
        <dbReference type="ARBA" id="ARBA00023015"/>
    </source>
</evidence>
<name>A0A136PZP8_9ACTN</name>
<dbReference type="OrthoDB" id="3424744at2"/>
<dbReference type="Proteomes" id="UP000070620">
    <property type="component" value="Unassembled WGS sequence"/>
</dbReference>
<reference evidence="4 5" key="1">
    <citation type="submission" date="2016-01" db="EMBL/GenBank/DDBJ databases">
        <title>Whole genome sequence and analysis of Micromonospora rosaria DSM 803, which can produce antibacterial substance rosamicin.</title>
        <authorList>
            <person name="Yang H."/>
            <person name="He X."/>
            <person name="Zhu D."/>
        </authorList>
    </citation>
    <scope>NUCLEOTIDE SEQUENCE [LARGE SCALE GENOMIC DNA]</scope>
    <source>
        <strain evidence="4 5">DSM 803</strain>
    </source>
</reference>
<comment type="caution">
    <text evidence="4">The sequence shown here is derived from an EMBL/GenBank/DDBJ whole genome shotgun (WGS) entry which is preliminary data.</text>
</comment>
<keyword evidence="3" id="KW-1133">Transmembrane helix</keyword>
<feature type="transmembrane region" description="Helical" evidence="3">
    <location>
        <begin position="182"/>
        <end position="202"/>
    </location>
</feature>
<evidence type="ECO:0000313" key="4">
    <source>
        <dbReference type="EMBL" id="KXK63920.1"/>
    </source>
</evidence>
<protein>
    <recommendedName>
        <fullName evidence="6">Zinc-finger domain-containing protein</fullName>
    </recommendedName>
</protein>
<evidence type="ECO:0008006" key="6">
    <source>
        <dbReference type="Google" id="ProtNLM"/>
    </source>
</evidence>
<sequence length="267" mass="27650">MSTHPSPSHLHRYAAADPGLDEASVWAIEAHLEDCADCRARLAGSTTADTQALIDRVAASLDREIAATPVPAARSRSWSVLRHRWLVGTLSPWLAMTAAVLACAAALSSLRAGLPSLVLLIAPLAPLPGVAVAWHRRADPAWELIAATPAAGLTMLLRRTAAVLACVIPALALVGAGTGVSLALTLLPCLAFTAATLLLGTLVGVRRAATGLIATWALVVVAPSLAAARTPALLEPDSAGIWALATVLLTVTALFRVDGFRRLAHHD</sequence>
<evidence type="ECO:0000313" key="5">
    <source>
        <dbReference type="Proteomes" id="UP000070620"/>
    </source>
</evidence>
<evidence type="ECO:0000256" key="2">
    <source>
        <dbReference type="ARBA" id="ARBA00023163"/>
    </source>
</evidence>
<keyword evidence="1" id="KW-0805">Transcription regulation</keyword>
<feature type="transmembrane region" description="Helical" evidence="3">
    <location>
        <begin position="209"/>
        <end position="227"/>
    </location>
</feature>
<feature type="transmembrane region" description="Helical" evidence="3">
    <location>
        <begin position="85"/>
        <end position="107"/>
    </location>
</feature>
<keyword evidence="2" id="KW-0804">Transcription</keyword>
<feature type="transmembrane region" description="Helical" evidence="3">
    <location>
        <begin position="113"/>
        <end position="135"/>
    </location>
</feature>
<dbReference type="InterPro" id="IPR041916">
    <property type="entry name" value="Anti_sigma_zinc_sf"/>
</dbReference>
<evidence type="ECO:0000256" key="3">
    <source>
        <dbReference type="SAM" id="Phobius"/>
    </source>
</evidence>
<feature type="transmembrane region" description="Helical" evidence="3">
    <location>
        <begin position="239"/>
        <end position="257"/>
    </location>
</feature>
<keyword evidence="3" id="KW-0472">Membrane</keyword>
<dbReference type="RefSeq" id="WP_067359232.1">
    <property type="nucleotide sequence ID" value="NZ_JBIUBN010000012.1"/>
</dbReference>
<keyword evidence="3" id="KW-0812">Transmembrane</keyword>
<dbReference type="AlphaFoldDB" id="A0A136PZP8"/>
<accession>A0A136PZP8</accession>
<feature type="transmembrane region" description="Helical" evidence="3">
    <location>
        <begin position="156"/>
        <end position="176"/>
    </location>
</feature>
<proteinExistence type="predicted"/>
<dbReference type="EMBL" id="LRQV01000001">
    <property type="protein sequence ID" value="KXK63920.1"/>
    <property type="molecule type" value="Genomic_DNA"/>
</dbReference>
<dbReference type="Gene3D" id="1.10.10.1320">
    <property type="entry name" value="Anti-sigma factor, zinc-finger domain"/>
    <property type="match status" value="1"/>
</dbReference>
<organism evidence="4 5">
    <name type="scientific">Micromonospora rosaria</name>
    <dbReference type="NCBI Taxonomy" id="47874"/>
    <lineage>
        <taxon>Bacteria</taxon>
        <taxon>Bacillati</taxon>
        <taxon>Actinomycetota</taxon>
        <taxon>Actinomycetes</taxon>
        <taxon>Micromonosporales</taxon>
        <taxon>Micromonosporaceae</taxon>
        <taxon>Micromonospora</taxon>
    </lineage>
</organism>